<evidence type="ECO:0000313" key="4">
    <source>
        <dbReference type="Proteomes" id="UP000800082"/>
    </source>
</evidence>
<keyword evidence="1" id="KW-1133">Transmembrane helix</keyword>
<feature type="transmembrane region" description="Helical" evidence="1">
    <location>
        <begin position="266"/>
        <end position="286"/>
    </location>
</feature>
<dbReference type="PANTHER" id="PTHR35043:SF7">
    <property type="entry name" value="TRANSCRIPTION FACTOR DOMAIN-CONTAINING PROTEIN"/>
    <property type="match status" value="1"/>
</dbReference>
<feature type="transmembrane region" description="Helical" evidence="1">
    <location>
        <begin position="292"/>
        <end position="317"/>
    </location>
</feature>
<evidence type="ECO:0000256" key="1">
    <source>
        <dbReference type="SAM" id="Phobius"/>
    </source>
</evidence>
<dbReference type="AlphaFoldDB" id="A0A6A5RIU1"/>
<keyword evidence="4" id="KW-1185">Reference proteome</keyword>
<feature type="signal peptide" evidence="2">
    <location>
        <begin position="1"/>
        <end position="19"/>
    </location>
</feature>
<feature type="transmembrane region" description="Helical" evidence="1">
    <location>
        <begin position="41"/>
        <end position="63"/>
    </location>
</feature>
<proteinExistence type="predicted"/>
<dbReference type="OrthoDB" id="3061561at2759"/>
<accession>A0A6A5RIU1</accession>
<dbReference type="PANTHER" id="PTHR35043">
    <property type="entry name" value="TRANSCRIPTION FACTOR DOMAIN-CONTAINING PROTEIN"/>
    <property type="match status" value="1"/>
</dbReference>
<keyword evidence="1" id="KW-0472">Membrane</keyword>
<feature type="chain" id="PRO_5025675214" evidence="2">
    <location>
        <begin position="20"/>
        <end position="345"/>
    </location>
</feature>
<name>A0A6A5RIU1_9PLEO</name>
<dbReference type="Proteomes" id="UP000800082">
    <property type="component" value="Unassembled WGS sequence"/>
</dbReference>
<keyword evidence="1" id="KW-0812">Transmembrane</keyword>
<evidence type="ECO:0000256" key="2">
    <source>
        <dbReference type="SAM" id="SignalP"/>
    </source>
</evidence>
<dbReference type="GeneID" id="54347691"/>
<gene>
    <name evidence="3" type="ORF">M421DRAFT_393038</name>
</gene>
<feature type="transmembrane region" description="Helical" evidence="1">
    <location>
        <begin position="222"/>
        <end position="245"/>
    </location>
</feature>
<evidence type="ECO:0000313" key="3">
    <source>
        <dbReference type="EMBL" id="KAF1927529.1"/>
    </source>
</evidence>
<dbReference type="RefSeq" id="XP_033447781.1">
    <property type="nucleotide sequence ID" value="XM_033590037.1"/>
</dbReference>
<keyword evidence="2" id="KW-0732">Signal</keyword>
<sequence length="345" mass="38810">MRISCVLLLQCAFPVCALGFRKAEITDTVGFVREDNQRDTISLLLSCFAILGLCVYSAVHLNVPRKGESSIRVLVREFKWCIIGLFAPELILYTAWRQLASARQLCYKINDIQTNNPTEAEDQRLISMTRWALPHGFHGSMGGFAIDLETTDDPLTSLFGSHKRLSLTAKGFALLAECGHISEVSVDEIKDKNKADGLAKLLVCIQAGWMIVQITSRAATGLATTLLEVHTVAHVVCALVMYVLWWHKPRQVGSPTLLKGDWLLPLAMYMFLASRFPFIDSVWVAYNERKLSWFAFGFITLRCILCGISYMVSRAYLVVEAFVSIRRVPSEVYQTPAWLQVFPHL</sequence>
<protein>
    <submittedName>
        <fullName evidence="3">Uncharacterized protein</fullName>
    </submittedName>
</protein>
<dbReference type="EMBL" id="ML978971">
    <property type="protein sequence ID" value="KAF1927529.1"/>
    <property type="molecule type" value="Genomic_DNA"/>
</dbReference>
<reference evidence="3" key="1">
    <citation type="journal article" date="2020" name="Stud. Mycol.">
        <title>101 Dothideomycetes genomes: a test case for predicting lifestyles and emergence of pathogens.</title>
        <authorList>
            <person name="Haridas S."/>
            <person name="Albert R."/>
            <person name="Binder M."/>
            <person name="Bloem J."/>
            <person name="Labutti K."/>
            <person name="Salamov A."/>
            <person name="Andreopoulos B."/>
            <person name="Baker S."/>
            <person name="Barry K."/>
            <person name="Bills G."/>
            <person name="Bluhm B."/>
            <person name="Cannon C."/>
            <person name="Castanera R."/>
            <person name="Culley D."/>
            <person name="Daum C."/>
            <person name="Ezra D."/>
            <person name="Gonzalez J."/>
            <person name="Henrissat B."/>
            <person name="Kuo A."/>
            <person name="Liang C."/>
            <person name="Lipzen A."/>
            <person name="Lutzoni F."/>
            <person name="Magnuson J."/>
            <person name="Mondo S."/>
            <person name="Nolan M."/>
            <person name="Ohm R."/>
            <person name="Pangilinan J."/>
            <person name="Park H.-J."/>
            <person name="Ramirez L."/>
            <person name="Alfaro M."/>
            <person name="Sun H."/>
            <person name="Tritt A."/>
            <person name="Yoshinaga Y."/>
            <person name="Zwiers L.-H."/>
            <person name="Turgeon B."/>
            <person name="Goodwin S."/>
            <person name="Spatafora J."/>
            <person name="Crous P."/>
            <person name="Grigoriev I."/>
        </authorList>
    </citation>
    <scope>NUCLEOTIDE SEQUENCE</scope>
    <source>
        <strain evidence="3">CBS 183.55</strain>
    </source>
</reference>
<organism evidence="3 4">
    <name type="scientific">Didymella exigua CBS 183.55</name>
    <dbReference type="NCBI Taxonomy" id="1150837"/>
    <lineage>
        <taxon>Eukaryota</taxon>
        <taxon>Fungi</taxon>
        <taxon>Dikarya</taxon>
        <taxon>Ascomycota</taxon>
        <taxon>Pezizomycotina</taxon>
        <taxon>Dothideomycetes</taxon>
        <taxon>Pleosporomycetidae</taxon>
        <taxon>Pleosporales</taxon>
        <taxon>Pleosporineae</taxon>
        <taxon>Didymellaceae</taxon>
        <taxon>Didymella</taxon>
    </lineage>
</organism>